<proteinExistence type="predicted"/>
<dbReference type="AlphaFoldDB" id="A0A239MFG6"/>
<protein>
    <submittedName>
        <fullName evidence="1">Uncharacterized protein</fullName>
    </submittedName>
</protein>
<evidence type="ECO:0000313" key="2">
    <source>
        <dbReference type="Proteomes" id="UP000198393"/>
    </source>
</evidence>
<dbReference type="Proteomes" id="UP000198393">
    <property type="component" value="Unassembled WGS sequence"/>
</dbReference>
<reference evidence="1 2" key="1">
    <citation type="submission" date="2017-06" db="EMBL/GenBank/DDBJ databases">
        <authorList>
            <person name="Kim H.J."/>
            <person name="Triplett B.A."/>
        </authorList>
    </citation>
    <scope>NUCLEOTIDE SEQUENCE [LARGE SCALE GENOMIC DNA]</scope>
    <source>
        <strain evidence="1 2">DSM 19307</strain>
    </source>
</reference>
<organism evidence="1 2">
    <name type="scientific">Ekhidna lutea</name>
    <dbReference type="NCBI Taxonomy" id="447679"/>
    <lineage>
        <taxon>Bacteria</taxon>
        <taxon>Pseudomonadati</taxon>
        <taxon>Bacteroidota</taxon>
        <taxon>Cytophagia</taxon>
        <taxon>Cytophagales</taxon>
        <taxon>Reichenbachiellaceae</taxon>
        <taxon>Ekhidna</taxon>
    </lineage>
</organism>
<name>A0A239MFG6_EKHLU</name>
<evidence type="ECO:0000313" key="1">
    <source>
        <dbReference type="EMBL" id="SNT40854.1"/>
    </source>
</evidence>
<sequence length="216" mass="24800">MVLDLDLRNAVLRGYCYGGWAVSLHCVFKKGYGHSPYLVVMLHPATSQFMRYSLLIFFLTPLLTFGQQEYEQALIESETGAYIIFTNDSNSFVLHLDTATVEPLGDGSNFLVLVDSTWTLQLFSIGYQNPNNKDTGELEVQKSFLLQYMNYELNYFKNEVKMKVENQSAGWGPVGNKYFLLWHFDTPEHPTVQKQMYLSTIVFDSFLNINVPLTNE</sequence>
<gene>
    <name evidence="1" type="ORF">SAMN05421640_0015</name>
</gene>
<accession>A0A239MFG6</accession>
<dbReference type="EMBL" id="FZPD01000011">
    <property type="protein sequence ID" value="SNT40854.1"/>
    <property type="molecule type" value="Genomic_DNA"/>
</dbReference>
<keyword evidence="2" id="KW-1185">Reference proteome</keyword>